<dbReference type="Gene3D" id="1.10.8.240">
    <property type="entry name" value="CofD-like domain"/>
    <property type="match status" value="1"/>
</dbReference>
<evidence type="ECO:0000313" key="4">
    <source>
        <dbReference type="Proteomes" id="UP000554054"/>
    </source>
</evidence>
<keyword evidence="1 3" id="KW-0808">Transferase</keyword>
<comment type="caution">
    <text evidence="3">The sequence shown here is derived from an EMBL/GenBank/DDBJ whole genome shotgun (WGS) entry which is preliminary data.</text>
</comment>
<gene>
    <name evidence="3" type="ORF">BJY20_002507</name>
</gene>
<dbReference type="InterPro" id="IPR002882">
    <property type="entry name" value="CofD"/>
</dbReference>
<dbReference type="Proteomes" id="UP000554054">
    <property type="component" value="Unassembled WGS sequence"/>
</dbReference>
<dbReference type="Gene3D" id="3.40.50.10680">
    <property type="entry name" value="CofD-like domains"/>
    <property type="match status" value="1"/>
</dbReference>
<keyword evidence="4" id="KW-1185">Reference proteome</keyword>
<dbReference type="Pfam" id="PF01933">
    <property type="entry name" value="CofD"/>
    <property type="match status" value="1"/>
</dbReference>
<protein>
    <submittedName>
        <fullName evidence="3">LPPG:FO 2-phospho-L-lactate transferase</fullName>
        <ecNumber evidence="3">2.7.8.28</ecNumber>
    </submittedName>
</protein>
<dbReference type="RefSeq" id="WP_185991858.1">
    <property type="nucleotide sequence ID" value="NZ_JACCAE010000001.1"/>
</dbReference>
<dbReference type="PANTHER" id="PTHR43007">
    <property type="entry name" value="2-PHOSPHO-L-LACTATE TRANSFERASE"/>
    <property type="match status" value="1"/>
</dbReference>
<dbReference type="EC" id="2.7.8.28" evidence="3"/>
<dbReference type="GO" id="GO:0043743">
    <property type="term" value="F:LPPG:FO 2-phospho-L-lactate transferase activity"/>
    <property type="evidence" value="ECO:0007669"/>
    <property type="project" value="UniProtKB-EC"/>
</dbReference>
<dbReference type="GO" id="GO:0000287">
    <property type="term" value="F:magnesium ion binding"/>
    <property type="evidence" value="ECO:0007669"/>
    <property type="project" value="InterPro"/>
</dbReference>
<organism evidence="3 4">
    <name type="scientific">Janibacter cremeus</name>
    <dbReference type="NCBI Taxonomy" id="1285192"/>
    <lineage>
        <taxon>Bacteria</taxon>
        <taxon>Bacillati</taxon>
        <taxon>Actinomycetota</taxon>
        <taxon>Actinomycetes</taxon>
        <taxon>Micrococcales</taxon>
        <taxon>Intrasporangiaceae</taxon>
        <taxon>Janibacter</taxon>
    </lineage>
</organism>
<reference evidence="3 4" key="1">
    <citation type="submission" date="2020-07" db="EMBL/GenBank/DDBJ databases">
        <title>Sequencing the genomes of 1000 actinobacteria strains.</title>
        <authorList>
            <person name="Klenk H.-P."/>
        </authorList>
    </citation>
    <scope>NUCLEOTIDE SEQUENCE [LARGE SCALE GENOMIC DNA]</scope>
    <source>
        <strain evidence="3 4">DSM 26154</strain>
    </source>
</reference>
<dbReference type="SUPFAM" id="SSF142338">
    <property type="entry name" value="CofD-like"/>
    <property type="match status" value="1"/>
</dbReference>
<evidence type="ECO:0000313" key="3">
    <source>
        <dbReference type="EMBL" id="NYF99115.1"/>
    </source>
</evidence>
<dbReference type="InterPro" id="IPR010115">
    <property type="entry name" value="FbiA/CofD"/>
</dbReference>
<name>A0A852VZH4_9MICO</name>
<keyword evidence="2" id="KW-0460">Magnesium</keyword>
<accession>A0A852VZH4</accession>
<sequence length="318" mass="32882">MRITVISGGEPGARFTRGLLDHLERSPDLAGSQVTVIANTGDDVSLWGLRLCPDLDLLVDTLGTAKGTDPRPSHVVGDELAALGLEPRWYPVTDREMGVHVARTAWLGRGDSLTEVTTHLATAHGVPEHVRVMPMSDVPVETHAVLDGPEDQRAVHVQQWRHELQRPAAARFVVAGLDRANPAPDVLDAIRGADVVLLPPSDPVLALGIVMGVPGVRDALRGTSAPVVGVSPVVDAAPAPEPLAASLATVGVDATSGGVAGLFKDLLDGWVVDPADASAARAGSRWATSAHTGPLAGSAPTDVAATALAHALSLRPEA</sequence>
<dbReference type="AlphaFoldDB" id="A0A852VZH4"/>
<evidence type="ECO:0000256" key="2">
    <source>
        <dbReference type="ARBA" id="ARBA00022842"/>
    </source>
</evidence>
<dbReference type="InterPro" id="IPR038136">
    <property type="entry name" value="CofD-like_dom_sf"/>
</dbReference>
<dbReference type="PANTHER" id="PTHR43007:SF1">
    <property type="entry name" value="2-PHOSPHO-L-LACTATE TRANSFERASE"/>
    <property type="match status" value="1"/>
</dbReference>
<evidence type="ECO:0000256" key="1">
    <source>
        <dbReference type="ARBA" id="ARBA00022679"/>
    </source>
</evidence>
<proteinExistence type="predicted"/>
<dbReference type="EMBL" id="JACCAE010000001">
    <property type="protein sequence ID" value="NYF99115.1"/>
    <property type="molecule type" value="Genomic_DNA"/>
</dbReference>